<gene>
    <name evidence="2" type="ORF">GCM10023307_31050</name>
</gene>
<dbReference type="RefSeq" id="WP_345304263.1">
    <property type="nucleotide sequence ID" value="NZ_BAABJE010000017.1"/>
</dbReference>
<keyword evidence="3" id="KW-1185">Reference proteome</keyword>
<feature type="chain" id="PRO_5047163615" evidence="1">
    <location>
        <begin position="26"/>
        <end position="496"/>
    </location>
</feature>
<organism evidence="2 3">
    <name type="scientific">Lysobacter hankyongensis</name>
    <dbReference type="NCBI Taxonomy" id="1176535"/>
    <lineage>
        <taxon>Bacteria</taxon>
        <taxon>Pseudomonadati</taxon>
        <taxon>Pseudomonadota</taxon>
        <taxon>Gammaproteobacteria</taxon>
        <taxon>Lysobacterales</taxon>
        <taxon>Lysobacteraceae</taxon>
        <taxon>Lysobacter</taxon>
    </lineage>
</organism>
<feature type="signal peptide" evidence="1">
    <location>
        <begin position="1"/>
        <end position="25"/>
    </location>
</feature>
<name>A0ABP9BY30_9GAMM</name>
<sequence length="496" mass="54084">MTHATRAGRIARAAVVLTLAWTAHAAAQQTLTPINYISASPQSSGVFVTANYNGQCPSRPIRAQLFLVSGGVATYQSTCFINPAWNSYDNSTIADANVGFCPYRVPRTQNPANTTLLRLWRSTADCNLYADQAGRLDPGAYQDVWVNGYSPSTYFYGLNAGSLITVDKPAYRLKMDRNGGATYEFYSKRARLNGVPFEANALLPDVGAALQVALHHNIQNGGGIGIGSCDPGQGYWNPTQAGNFCASGGGLGAAQPAASVICDGVNAPACTTANASVQLGAQVVRNWDYGTQYPGPVNPGDTLRLSQTLTATDHYAMYDVTITHVGTGTRTGAFIEMPTFYFNGDYRRWTVSRGGTRIVHTVPDRLGNLPLTPQQLGLTLADFNPNDRFNHEDVSWVGFENVRGTTSDAYTIAWFYKPVFRADVAHPRYAYTISETEVYRNIKFSNVPTFNLAPGKAYPFRYVVFPYRHDAVISGPYGANITVEETIARMKADYER</sequence>
<evidence type="ECO:0000313" key="3">
    <source>
        <dbReference type="Proteomes" id="UP001499959"/>
    </source>
</evidence>
<proteinExistence type="predicted"/>
<comment type="caution">
    <text evidence="2">The sequence shown here is derived from an EMBL/GenBank/DDBJ whole genome shotgun (WGS) entry which is preliminary data.</text>
</comment>
<evidence type="ECO:0000256" key="1">
    <source>
        <dbReference type="SAM" id="SignalP"/>
    </source>
</evidence>
<dbReference type="EMBL" id="BAABJE010000017">
    <property type="protein sequence ID" value="GAA4802173.1"/>
    <property type="molecule type" value="Genomic_DNA"/>
</dbReference>
<dbReference type="Proteomes" id="UP001499959">
    <property type="component" value="Unassembled WGS sequence"/>
</dbReference>
<evidence type="ECO:0000313" key="2">
    <source>
        <dbReference type="EMBL" id="GAA4802173.1"/>
    </source>
</evidence>
<keyword evidence="1" id="KW-0732">Signal</keyword>
<accession>A0ABP9BY30</accession>
<reference evidence="3" key="1">
    <citation type="journal article" date="2019" name="Int. J. Syst. Evol. Microbiol.">
        <title>The Global Catalogue of Microorganisms (GCM) 10K type strain sequencing project: providing services to taxonomists for standard genome sequencing and annotation.</title>
        <authorList>
            <consortium name="The Broad Institute Genomics Platform"/>
            <consortium name="The Broad Institute Genome Sequencing Center for Infectious Disease"/>
            <person name="Wu L."/>
            <person name="Ma J."/>
        </authorList>
    </citation>
    <scope>NUCLEOTIDE SEQUENCE [LARGE SCALE GENOMIC DNA]</scope>
    <source>
        <strain evidence="3">JCM 18204</strain>
    </source>
</reference>
<protein>
    <submittedName>
        <fullName evidence="2">Uncharacterized protein</fullName>
    </submittedName>
</protein>